<name>A0ABD1ZQ10_9MARC</name>
<dbReference type="AlphaFoldDB" id="A0ABD1ZQ10"/>
<evidence type="ECO:0000313" key="2">
    <source>
        <dbReference type="Proteomes" id="UP001605036"/>
    </source>
</evidence>
<evidence type="ECO:0000313" key="1">
    <source>
        <dbReference type="EMBL" id="KAL2652836.1"/>
    </source>
</evidence>
<gene>
    <name evidence="1" type="ORF">R1flu_020964</name>
</gene>
<organism evidence="1 2">
    <name type="scientific">Riccia fluitans</name>
    <dbReference type="NCBI Taxonomy" id="41844"/>
    <lineage>
        <taxon>Eukaryota</taxon>
        <taxon>Viridiplantae</taxon>
        <taxon>Streptophyta</taxon>
        <taxon>Embryophyta</taxon>
        <taxon>Marchantiophyta</taxon>
        <taxon>Marchantiopsida</taxon>
        <taxon>Marchantiidae</taxon>
        <taxon>Marchantiales</taxon>
        <taxon>Ricciaceae</taxon>
        <taxon>Riccia</taxon>
    </lineage>
</organism>
<dbReference type="EMBL" id="JBHFFA010000001">
    <property type="protein sequence ID" value="KAL2652836.1"/>
    <property type="molecule type" value="Genomic_DNA"/>
</dbReference>
<reference evidence="1 2" key="1">
    <citation type="submission" date="2024-09" db="EMBL/GenBank/DDBJ databases">
        <title>Chromosome-scale assembly of Riccia fluitans.</title>
        <authorList>
            <person name="Paukszto L."/>
            <person name="Sawicki J."/>
            <person name="Karawczyk K."/>
            <person name="Piernik-Szablinska J."/>
            <person name="Szczecinska M."/>
            <person name="Mazdziarz M."/>
        </authorList>
    </citation>
    <scope>NUCLEOTIDE SEQUENCE [LARGE SCALE GENOMIC DNA]</scope>
    <source>
        <strain evidence="1">Rf_01</strain>
        <tissue evidence="1">Aerial parts of the thallus</tissue>
    </source>
</reference>
<accession>A0ABD1ZQ10</accession>
<sequence length="78" mass="8442">MTSVQRPSVHSSFVLQSVRSPGRIILIQLLDPAGTGRIERFRGTAVGWLRFGCCKQDRDGNWSLNFGLRAAPTPGSGG</sequence>
<proteinExistence type="predicted"/>
<comment type="caution">
    <text evidence="1">The sequence shown here is derived from an EMBL/GenBank/DDBJ whole genome shotgun (WGS) entry which is preliminary data.</text>
</comment>
<dbReference type="Proteomes" id="UP001605036">
    <property type="component" value="Unassembled WGS sequence"/>
</dbReference>
<protein>
    <submittedName>
        <fullName evidence="1">Uncharacterized protein</fullName>
    </submittedName>
</protein>
<keyword evidence="2" id="KW-1185">Reference proteome</keyword>